<dbReference type="EMBL" id="ML208509">
    <property type="protein sequence ID" value="TFK63710.1"/>
    <property type="molecule type" value="Genomic_DNA"/>
</dbReference>
<evidence type="ECO:0000313" key="2">
    <source>
        <dbReference type="Proteomes" id="UP000308600"/>
    </source>
</evidence>
<reference evidence="1 2" key="1">
    <citation type="journal article" date="2019" name="Nat. Ecol. Evol.">
        <title>Megaphylogeny resolves global patterns of mushroom evolution.</title>
        <authorList>
            <person name="Varga T."/>
            <person name="Krizsan K."/>
            <person name="Foldi C."/>
            <person name="Dima B."/>
            <person name="Sanchez-Garcia M."/>
            <person name="Sanchez-Ramirez S."/>
            <person name="Szollosi G.J."/>
            <person name="Szarkandi J.G."/>
            <person name="Papp V."/>
            <person name="Albert L."/>
            <person name="Andreopoulos W."/>
            <person name="Angelini C."/>
            <person name="Antonin V."/>
            <person name="Barry K.W."/>
            <person name="Bougher N.L."/>
            <person name="Buchanan P."/>
            <person name="Buyck B."/>
            <person name="Bense V."/>
            <person name="Catcheside P."/>
            <person name="Chovatia M."/>
            <person name="Cooper J."/>
            <person name="Damon W."/>
            <person name="Desjardin D."/>
            <person name="Finy P."/>
            <person name="Geml J."/>
            <person name="Haridas S."/>
            <person name="Hughes K."/>
            <person name="Justo A."/>
            <person name="Karasinski D."/>
            <person name="Kautmanova I."/>
            <person name="Kiss B."/>
            <person name="Kocsube S."/>
            <person name="Kotiranta H."/>
            <person name="LaButti K.M."/>
            <person name="Lechner B.E."/>
            <person name="Liimatainen K."/>
            <person name="Lipzen A."/>
            <person name="Lukacs Z."/>
            <person name="Mihaltcheva S."/>
            <person name="Morgado L.N."/>
            <person name="Niskanen T."/>
            <person name="Noordeloos M.E."/>
            <person name="Ohm R.A."/>
            <person name="Ortiz-Santana B."/>
            <person name="Ovrebo C."/>
            <person name="Racz N."/>
            <person name="Riley R."/>
            <person name="Savchenko A."/>
            <person name="Shiryaev A."/>
            <person name="Soop K."/>
            <person name="Spirin V."/>
            <person name="Szebenyi C."/>
            <person name="Tomsovsky M."/>
            <person name="Tulloss R.E."/>
            <person name="Uehling J."/>
            <person name="Grigoriev I.V."/>
            <person name="Vagvolgyi C."/>
            <person name="Papp T."/>
            <person name="Martin F.M."/>
            <person name="Miettinen O."/>
            <person name="Hibbett D.S."/>
            <person name="Nagy L.G."/>
        </authorList>
    </citation>
    <scope>NUCLEOTIDE SEQUENCE [LARGE SCALE GENOMIC DNA]</scope>
    <source>
        <strain evidence="1 2">NL-1719</strain>
    </source>
</reference>
<keyword evidence="2" id="KW-1185">Reference proteome</keyword>
<sequence length="498" mass="57232">MTEAATLPVELWSLIVVLLSWDDIKSLVSTSKFFYSCASAPLWRRLTICTLQPRHLKRAQSIIRDPSLGLHVRHLRLRPTVWSRGYTMTTSLWIADNPFWFNVLPKWNWLKPSRWRHFFESRKSIEVATEVIPYLTNLREITIVPRFKRSTPPAFRPYRILCASLCIERVCRLNLQLDSSRAIQVFSDAIRESGIIFHSLDTLVFNLGFETWAKYADIEDDLRAIIDCGRDSVVALGLSLTRKTRKDHSKVISALGFLPKLAQFNLQTFDSYPPDTASSLIRDFIPWLITHRSTFTRLQLQSSASDEIFPESILGPLTTTGPSLQLSAFSIHCHSLRCNRALVPSLARFKDSLTTLAVIVSPHDRGWYDEEFHDLLLSLHRLSHGILLRRLETSVDRLSPEIFDFMSTHLPNLDTLALGYAKPAGTKDLDNSNKDAFQESFSTRTYPSWNLQRLYLYHLSSSSPNVSRMRFVAGRIPSVREFGPFDWSDIRLDVGPWY</sequence>
<accession>A0ACD3AE57</accession>
<organism evidence="1 2">
    <name type="scientific">Pluteus cervinus</name>
    <dbReference type="NCBI Taxonomy" id="181527"/>
    <lineage>
        <taxon>Eukaryota</taxon>
        <taxon>Fungi</taxon>
        <taxon>Dikarya</taxon>
        <taxon>Basidiomycota</taxon>
        <taxon>Agaricomycotina</taxon>
        <taxon>Agaricomycetes</taxon>
        <taxon>Agaricomycetidae</taxon>
        <taxon>Agaricales</taxon>
        <taxon>Pluteineae</taxon>
        <taxon>Pluteaceae</taxon>
        <taxon>Pluteus</taxon>
    </lineage>
</organism>
<name>A0ACD3AE57_9AGAR</name>
<evidence type="ECO:0000313" key="1">
    <source>
        <dbReference type="EMBL" id="TFK63710.1"/>
    </source>
</evidence>
<dbReference type="Proteomes" id="UP000308600">
    <property type="component" value="Unassembled WGS sequence"/>
</dbReference>
<proteinExistence type="predicted"/>
<gene>
    <name evidence="1" type="ORF">BDN72DRAFT_881953</name>
</gene>
<protein>
    <submittedName>
        <fullName evidence="1">Uncharacterized protein</fullName>
    </submittedName>
</protein>